<dbReference type="OrthoDB" id="9816011at2"/>
<proteinExistence type="predicted"/>
<dbReference type="PANTHER" id="PTHR46796">
    <property type="entry name" value="HTH-TYPE TRANSCRIPTIONAL ACTIVATOR RHAS-RELATED"/>
    <property type="match status" value="1"/>
</dbReference>
<evidence type="ECO:0000256" key="2">
    <source>
        <dbReference type="ARBA" id="ARBA00023125"/>
    </source>
</evidence>
<dbReference type="InterPro" id="IPR003313">
    <property type="entry name" value="AraC-bd"/>
</dbReference>
<gene>
    <name evidence="6" type="ORF">BHK69_24820</name>
</gene>
<keyword evidence="2" id="KW-0238">DNA-binding</keyword>
<keyword evidence="4" id="KW-0804">Transcription</keyword>
<accession>A0A1D7UBR6</accession>
<evidence type="ECO:0000256" key="4">
    <source>
        <dbReference type="ARBA" id="ARBA00023163"/>
    </source>
</evidence>
<dbReference type="GO" id="GO:0043565">
    <property type="term" value="F:sequence-specific DNA binding"/>
    <property type="evidence" value="ECO:0007669"/>
    <property type="project" value="InterPro"/>
</dbReference>
<evidence type="ECO:0000256" key="3">
    <source>
        <dbReference type="ARBA" id="ARBA00023159"/>
    </source>
</evidence>
<dbReference type="Gene3D" id="2.60.120.10">
    <property type="entry name" value="Jelly Rolls"/>
    <property type="match status" value="1"/>
</dbReference>
<dbReference type="InterPro" id="IPR050204">
    <property type="entry name" value="AraC_XylS_family_regulators"/>
</dbReference>
<dbReference type="InterPro" id="IPR009057">
    <property type="entry name" value="Homeodomain-like_sf"/>
</dbReference>
<dbReference type="InterPro" id="IPR014710">
    <property type="entry name" value="RmlC-like_jellyroll"/>
</dbReference>
<dbReference type="Pfam" id="PF02311">
    <property type="entry name" value="AraC_binding"/>
    <property type="match status" value="1"/>
</dbReference>
<dbReference type="InterPro" id="IPR020449">
    <property type="entry name" value="Tscrpt_reg_AraC-type_HTH"/>
</dbReference>
<dbReference type="InterPro" id="IPR011051">
    <property type="entry name" value="RmlC_Cupin_sf"/>
</dbReference>
<dbReference type="Proteomes" id="UP000094969">
    <property type="component" value="Chromosome"/>
</dbReference>
<dbReference type="STRING" id="1526658.BHK69_24820"/>
<dbReference type="SUPFAM" id="SSF51182">
    <property type="entry name" value="RmlC-like cupins"/>
    <property type="match status" value="1"/>
</dbReference>
<dbReference type="PROSITE" id="PS01124">
    <property type="entry name" value="HTH_ARAC_FAMILY_2"/>
    <property type="match status" value="1"/>
</dbReference>
<dbReference type="RefSeq" id="WP_069693937.1">
    <property type="nucleotide sequence ID" value="NZ_CP017147.1"/>
</dbReference>
<protein>
    <submittedName>
        <fullName evidence="6">Transcriptional regulator</fullName>
    </submittedName>
</protein>
<evidence type="ECO:0000259" key="5">
    <source>
        <dbReference type="PROSITE" id="PS01124"/>
    </source>
</evidence>
<evidence type="ECO:0000313" key="7">
    <source>
        <dbReference type="Proteomes" id="UP000094969"/>
    </source>
</evidence>
<dbReference type="PRINTS" id="PR00032">
    <property type="entry name" value="HTHARAC"/>
</dbReference>
<dbReference type="GO" id="GO:0003700">
    <property type="term" value="F:DNA-binding transcription factor activity"/>
    <property type="evidence" value="ECO:0007669"/>
    <property type="project" value="InterPro"/>
</dbReference>
<dbReference type="EMBL" id="CP017147">
    <property type="protein sequence ID" value="AOO84754.1"/>
    <property type="molecule type" value="Genomic_DNA"/>
</dbReference>
<dbReference type="InterPro" id="IPR018060">
    <property type="entry name" value="HTH_AraC"/>
</dbReference>
<dbReference type="SUPFAM" id="SSF46689">
    <property type="entry name" value="Homeodomain-like"/>
    <property type="match status" value="1"/>
</dbReference>
<reference evidence="6 7" key="1">
    <citation type="journal article" date="2015" name="Antonie Van Leeuwenhoek">
        <title>Bosea vaviloviae sp. nov., a new species of slow-growing rhizobia isolated from nodules of the relict species Vavilovia formosa (Stev.) Fed.</title>
        <authorList>
            <person name="Safronova V.I."/>
            <person name="Kuznetsova I.G."/>
            <person name="Sazanova A.L."/>
            <person name="Kimeklis A.K."/>
            <person name="Belimov A.A."/>
            <person name="Andronov E.E."/>
            <person name="Pinaev A.G."/>
            <person name="Chizhevskaya E.P."/>
            <person name="Pukhaev A.R."/>
            <person name="Popov K.P."/>
            <person name="Willems A."/>
            <person name="Tikhonovich I.A."/>
        </authorList>
    </citation>
    <scope>NUCLEOTIDE SEQUENCE [LARGE SCALE GENOMIC DNA]</scope>
    <source>
        <strain evidence="6 7">Vaf18</strain>
    </source>
</reference>
<dbReference type="SMART" id="SM00342">
    <property type="entry name" value="HTH_ARAC"/>
    <property type="match status" value="1"/>
</dbReference>
<dbReference type="Pfam" id="PF12833">
    <property type="entry name" value="HTH_18"/>
    <property type="match status" value="1"/>
</dbReference>
<keyword evidence="7" id="KW-1185">Reference proteome</keyword>
<dbReference type="PANTHER" id="PTHR46796:SF10">
    <property type="entry name" value="TRANSCRIPTIONAL ACTIVATOR FEAR"/>
    <property type="match status" value="1"/>
</dbReference>
<dbReference type="Gene3D" id="1.10.10.60">
    <property type="entry name" value="Homeodomain-like"/>
    <property type="match status" value="2"/>
</dbReference>
<evidence type="ECO:0000313" key="6">
    <source>
        <dbReference type="EMBL" id="AOO84754.1"/>
    </source>
</evidence>
<organism evidence="6 7">
    <name type="scientific">Bosea vaviloviae</name>
    <dbReference type="NCBI Taxonomy" id="1526658"/>
    <lineage>
        <taxon>Bacteria</taxon>
        <taxon>Pseudomonadati</taxon>
        <taxon>Pseudomonadota</taxon>
        <taxon>Alphaproteobacteria</taxon>
        <taxon>Hyphomicrobiales</taxon>
        <taxon>Boseaceae</taxon>
        <taxon>Bosea</taxon>
    </lineage>
</organism>
<evidence type="ECO:0000256" key="1">
    <source>
        <dbReference type="ARBA" id="ARBA00023015"/>
    </source>
</evidence>
<sequence length="248" mass="27095">MSVHLEIRSYCGGDRHRHDFSQILLPMHGAMRLDIEGRSGIVSSNCVAIVPQDCEHDFVPSPDCSMLVLDVETAAFAGEAVPALLCHASPSLTPIEPWLWRMFRQLGAEVEAGACRARDAARLALAGLHLVEPSRRPRPWSRSEHRVLGVAGDAQTASVAEMARMAGLGQSQFHALFRATTGRSPKQLQLSQLFERAVDALVGTSTPISEIAYGLGYQNASSFNRQFKRRFGLTPSEFRAASRNQAGN</sequence>
<keyword evidence="3" id="KW-0010">Activator</keyword>
<feature type="domain" description="HTH araC/xylS-type" evidence="5">
    <location>
        <begin position="154"/>
        <end position="241"/>
    </location>
</feature>
<name>A0A1D7UBR6_9HYPH</name>
<keyword evidence="1" id="KW-0805">Transcription regulation</keyword>
<dbReference type="KEGG" id="bvv:BHK69_24820"/>
<dbReference type="AlphaFoldDB" id="A0A1D7UBR6"/>